<gene>
    <name evidence="7" type="ORF">QNI22_24980</name>
</gene>
<evidence type="ECO:0000256" key="5">
    <source>
        <dbReference type="SAM" id="Phobius"/>
    </source>
</evidence>
<keyword evidence="8" id="KW-1185">Reference proteome</keyword>
<sequence>MNTIQIQTTQNVFIEYQPAGVGDRLLAGIIDALIRTAYSIILLVLFGMATNLMDRSSPVANFDFVSILWLILNLPNLFYTLILEIVMDGQTIGKRALNIKVVRLDGTQPTIGNYIIRWLLRIIDVYFPCGIGLVAIITISTSSQGQRLGDMAAGTTVITMKRRVTLAQTRLPEVDSNYQPLYPQVVRLSDRDIEIIRETLQTYHRNGNDPYLLSSLAAKLQTLLDVQTTQSNLEFLQTILKDYTYITSQQ</sequence>
<accession>A0AAE3UHX0</accession>
<evidence type="ECO:0000313" key="7">
    <source>
        <dbReference type="EMBL" id="MDJ1503942.1"/>
    </source>
</evidence>
<feature type="transmembrane region" description="Helical" evidence="5">
    <location>
        <begin position="118"/>
        <end position="139"/>
    </location>
</feature>
<keyword evidence="4 5" id="KW-0472">Membrane</keyword>
<dbReference type="RefSeq" id="WP_314514727.1">
    <property type="nucleotide sequence ID" value="NZ_JASJOU010000010.1"/>
</dbReference>
<dbReference type="AlphaFoldDB" id="A0AAE3UHX0"/>
<dbReference type="InterPro" id="IPR010432">
    <property type="entry name" value="RDD"/>
</dbReference>
<evidence type="ECO:0000256" key="4">
    <source>
        <dbReference type="ARBA" id="ARBA00023136"/>
    </source>
</evidence>
<dbReference type="GO" id="GO:0016020">
    <property type="term" value="C:membrane"/>
    <property type="evidence" value="ECO:0007669"/>
    <property type="project" value="UniProtKB-SubCell"/>
</dbReference>
<comment type="caution">
    <text evidence="7">The sequence shown here is derived from an EMBL/GenBank/DDBJ whole genome shotgun (WGS) entry which is preliminary data.</text>
</comment>
<keyword evidence="2 5" id="KW-0812">Transmembrane</keyword>
<feature type="transmembrane region" description="Helical" evidence="5">
    <location>
        <begin position="32"/>
        <end position="52"/>
    </location>
</feature>
<dbReference type="Proteomes" id="UP001232063">
    <property type="component" value="Unassembled WGS sequence"/>
</dbReference>
<evidence type="ECO:0000256" key="1">
    <source>
        <dbReference type="ARBA" id="ARBA00004141"/>
    </source>
</evidence>
<dbReference type="PANTHER" id="PTHR38480">
    <property type="entry name" value="SLR0254 PROTEIN"/>
    <property type="match status" value="1"/>
</dbReference>
<proteinExistence type="predicted"/>
<dbReference type="PANTHER" id="PTHR38480:SF1">
    <property type="entry name" value="SLR0254 PROTEIN"/>
    <property type="match status" value="1"/>
</dbReference>
<evidence type="ECO:0000256" key="3">
    <source>
        <dbReference type="ARBA" id="ARBA00022989"/>
    </source>
</evidence>
<protein>
    <submittedName>
        <fullName evidence="7">RDD family protein</fullName>
    </submittedName>
</protein>
<evidence type="ECO:0000259" key="6">
    <source>
        <dbReference type="Pfam" id="PF06271"/>
    </source>
</evidence>
<feature type="transmembrane region" description="Helical" evidence="5">
    <location>
        <begin position="64"/>
        <end position="86"/>
    </location>
</feature>
<organism evidence="7 8">
    <name type="scientific">Xanthocytophaga agilis</name>
    <dbReference type="NCBI Taxonomy" id="3048010"/>
    <lineage>
        <taxon>Bacteria</taxon>
        <taxon>Pseudomonadati</taxon>
        <taxon>Bacteroidota</taxon>
        <taxon>Cytophagia</taxon>
        <taxon>Cytophagales</taxon>
        <taxon>Rhodocytophagaceae</taxon>
        <taxon>Xanthocytophaga</taxon>
    </lineage>
</organism>
<dbReference type="Pfam" id="PF06271">
    <property type="entry name" value="RDD"/>
    <property type="match status" value="1"/>
</dbReference>
<keyword evidence="3 5" id="KW-1133">Transmembrane helix</keyword>
<feature type="domain" description="RDD" evidence="6">
    <location>
        <begin position="19"/>
        <end position="154"/>
    </location>
</feature>
<dbReference type="EMBL" id="JASJOU010000010">
    <property type="protein sequence ID" value="MDJ1503942.1"/>
    <property type="molecule type" value="Genomic_DNA"/>
</dbReference>
<evidence type="ECO:0000313" key="8">
    <source>
        <dbReference type="Proteomes" id="UP001232063"/>
    </source>
</evidence>
<comment type="subcellular location">
    <subcellularLocation>
        <location evidence="1">Membrane</location>
        <topology evidence="1">Multi-pass membrane protein</topology>
    </subcellularLocation>
</comment>
<evidence type="ECO:0000256" key="2">
    <source>
        <dbReference type="ARBA" id="ARBA00022692"/>
    </source>
</evidence>
<name>A0AAE3UHX0_9BACT</name>
<reference evidence="7" key="1">
    <citation type="submission" date="2023-05" db="EMBL/GenBank/DDBJ databases">
        <authorList>
            <person name="Zhang X."/>
        </authorList>
    </citation>
    <scope>NUCLEOTIDE SEQUENCE</scope>
    <source>
        <strain evidence="7">BD1B2-1</strain>
    </source>
</reference>